<dbReference type="GO" id="GO:0061928">
    <property type="term" value="F:glutathione specific gamma-glutamylcyclotransferase activity"/>
    <property type="evidence" value="ECO:0007669"/>
    <property type="project" value="UniProtKB-EC"/>
</dbReference>
<protein>
    <recommendedName>
        <fullName evidence="2">glutathione-specific gamma-glutamylcyclotransferase</fullName>
        <ecNumber evidence="2">4.3.2.7</ecNumber>
    </recommendedName>
</protein>
<evidence type="ECO:0000256" key="1">
    <source>
        <dbReference type="ARBA" id="ARBA00009662"/>
    </source>
</evidence>
<dbReference type="AlphaFoldDB" id="A0AA88HZ31"/>
<dbReference type="InterPro" id="IPR006840">
    <property type="entry name" value="ChaC"/>
</dbReference>
<keyword evidence="6" id="KW-1185">Reference proteome</keyword>
<reference evidence="5" key="1">
    <citation type="submission" date="2023-07" db="EMBL/GenBank/DDBJ databases">
        <title>Chromosome-level genome assembly of Artemia franciscana.</title>
        <authorList>
            <person name="Jo E."/>
        </authorList>
    </citation>
    <scope>NUCLEOTIDE SEQUENCE</scope>
    <source>
        <tissue evidence="5">Whole body</tissue>
    </source>
</reference>
<evidence type="ECO:0000256" key="3">
    <source>
        <dbReference type="ARBA" id="ARBA00023239"/>
    </source>
</evidence>
<gene>
    <name evidence="5" type="ORF">QYM36_007095</name>
</gene>
<dbReference type="Pfam" id="PF04752">
    <property type="entry name" value="ChaC"/>
    <property type="match status" value="1"/>
</dbReference>
<dbReference type="GO" id="GO:0006751">
    <property type="term" value="P:glutathione catabolic process"/>
    <property type="evidence" value="ECO:0007669"/>
    <property type="project" value="InterPro"/>
</dbReference>
<comment type="similarity">
    <text evidence="1">Belongs to the gamma-glutamylcyclotransferase family. ChaC subfamily.</text>
</comment>
<evidence type="ECO:0000313" key="6">
    <source>
        <dbReference type="Proteomes" id="UP001187531"/>
    </source>
</evidence>
<dbReference type="EC" id="4.3.2.7" evidence="2"/>
<keyword evidence="3" id="KW-0456">Lyase</keyword>
<dbReference type="CDD" id="cd06661">
    <property type="entry name" value="GGCT_like"/>
    <property type="match status" value="1"/>
</dbReference>
<dbReference type="Proteomes" id="UP001187531">
    <property type="component" value="Unassembled WGS sequence"/>
</dbReference>
<name>A0AA88HZ31_ARTSF</name>
<organism evidence="5 6">
    <name type="scientific">Artemia franciscana</name>
    <name type="common">Brine shrimp</name>
    <name type="synonym">Artemia sanfranciscana</name>
    <dbReference type="NCBI Taxonomy" id="6661"/>
    <lineage>
        <taxon>Eukaryota</taxon>
        <taxon>Metazoa</taxon>
        <taxon>Ecdysozoa</taxon>
        <taxon>Arthropoda</taxon>
        <taxon>Crustacea</taxon>
        <taxon>Branchiopoda</taxon>
        <taxon>Anostraca</taxon>
        <taxon>Artemiidae</taxon>
        <taxon>Artemia</taxon>
    </lineage>
</organism>
<evidence type="ECO:0000256" key="4">
    <source>
        <dbReference type="ARBA" id="ARBA00048073"/>
    </source>
</evidence>
<evidence type="ECO:0000313" key="5">
    <source>
        <dbReference type="EMBL" id="KAK2716829.1"/>
    </source>
</evidence>
<dbReference type="EMBL" id="JAVRJZ010000011">
    <property type="protein sequence ID" value="KAK2716829.1"/>
    <property type="molecule type" value="Genomic_DNA"/>
</dbReference>
<dbReference type="SUPFAM" id="SSF110857">
    <property type="entry name" value="Gamma-glutamyl cyclotransferase-like"/>
    <property type="match status" value="1"/>
</dbReference>
<dbReference type="PANTHER" id="PTHR12192:SF26">
    <property type="entry name" value="GLUTATHIONE-SPECIFIC GAMMA-GLUTAMYLCYCLOTRANSFERASE 1"/>
    <property type="match status" value="1"/>
</dbReference>
<dbReference type="GO" id="GO:0005737">
    <property type="term" value="C:cytoplasm"/>
    <property type="evidence" value="ECO:0007669"/>
    <property type="project" value="TreeGrafter"/>
</dbReference>
<evidence type="ECO:0000256" key="2">
    <source>
        <dbReference type="ARBA" id="ARBA00012344"/>
    </source>
</evidence>
<dbReference type="InterPro" id="IPR013024">
    <property type="entry name" value="GGCT-like"/>
</dbReference>
<dbReference type="Gene3D" id="3.10.490.10">
    <property type="entry name" value="Gamma-glutamyl cyclotransferase-like"/>
    <property type="match status" value="1"/>
</dbReference>
<comment type="catalytic activity">
    <reaction evidence="4">
        <text>glutathione = L-cysteinylglycine + 5-oxo-L-proline</text>
        <dbReference type="Rhea" id="RHEA:47724"/>
        <dbReference type="ChEBI" id="CHEBI:57925"/>
        <dbReference type="ChEBI" id="CHEBI:58402"/>
        <dbReference type="ChEBI" id="CHEBI:61694"/>
        <dbReference type="EC" id="4.3.2.7"/>
    </reaction>
</comment>
<sequence length="209" mass="23659">MYNEFWIFGYGSLCWSPNFEYLDRTVGCIKGFKRRFWQNNTVQRGTIDKPGRVVTLVENDKAETWGVAFKVKGDAALKYLGVRECLLGGYITTTGEFHPKEGGSPLKVLVYVATQKSQHWAGKAPTKDIALQIANAQGVNGHNVEYLLRLAEFMRTEAPEVRDRHLFELESIVVQLLGQYSEENSHLMECQGDKTLKEERAYKISCAAS</sequence>
<dbReference type="InterPro" id="IPR036568">
    <property type="entry name" value="GGCT-like_sf"/>
</dbReference>
<comment type="caution">
    <text evidence="5">The sequence shown here is derived from an EMBL/GenBank/DDBJ whole genome shotgun (WGS) entry which is preliminary data.</text>
</comment>
<dbReference type="PANTHER" id="PTHR12192">
    <property type="entry name" value="CATION TRANSPORT PROTEIN CHAC-RELATED"/>
    <property type="match status" value="1"/>
</dbReference>
<accession>A0AA88HZ31</accession>
<proteinExistence type="inferred from homology"/>